<name>A0A0L8IG04_OCTBM</name>
<dbReference type="PROSITE" id="PS50207">
    <property type="entry name" value="CASPASE_P10"/>
    <property type="match status" value="1"/>
</dbReference>
<evidence type="ECO:0000313" key="6">
    <source>
        <dbReference type="EMBL" id="KOG00422.1"/>
    </source>
</evidence>
<dbReference type="SUPFAM" id="SSF52129">
    <property type="entry name" value="Caspase-like"/>
    <property type="match status" value="1"/>
</dbReference>
<dbReference type="PROSITE" id="PS01121">
    <property type="entry name" value="CASPASE_HIS"/>
    <property type="match status" value="1"/>
</dbReference>
<dbReference type="InterPro" id="IPR015917">
    <property type="entry name" value="Pept_C14A"/>
</dbReference>
<evidence type="ECO:0000256" key="1">
    <source>
        <dbReference type="ARBA" id="ARBA00010134"/>
    </source>
</evidence>
<dbReference type="GO" id="GO:0004197">
    <property type="term" value="F:cysteine-type endopeptidase activity"/>
    <property type="evidence" value="ECO:0007669"/>
    <property type="project" value="InterPro"/>
</dbReference>
<gene>
    <name evidence="6" type="ORF">OCBIM_22004420mg</name>
</gene>
<dbReference type="SMART" id="SM00115">
    <property type="entry name" value="CASc"/>
    <property type="match status" value="1"/>
</dbReference>
<dbReference type="OrthoDB" id="6114029at2759"/>
<comment type="similarity">
    <text evidence="1 3">Belongs to the peptidase C14A family.</text>
</comment>
<reference evidence="6" key="1">
    <citation type="submission" date="2015-07" db="EMBL/GenBank/DDBJ databases">
        <title>MeaNS - Measles Nucleotide Surveillance Program.</title>
        <authorList>
            <person name="Tran T."/>
            <person name="Druce J."/>
        </authorList>
    </citation>
    <scope>NUCLEOTIDE SEQUENCE</scope>
    <source>
        <strain evidence="6">UCB-OBI-ISO-001</strain>
        <tissue evidence="6">Gonad</tissue>
    </source>
</reference>
<dbReference type="Gene3D" id="3.40.50.1460">
    <property type="match status" value="1"/>
</dbReference>
<dbReference type="InterPro" id="IPR016129">
    <property type="entry name" value="Caspase_his_AS"/>
</dbReference>
<organism evidence="6">
    <name type="scientific">Octopus bimaculoides</name>
    <name type="common">California two-spotted octopus</name>
    <dbReference type="NCBI Taxonomy" id="37653"/>
    <lineage>
        <taxon>Eukaryota</taxon>
        <taxon>Metazoa</taxon>
        <taxon>Spiralia</taxon>
        <taxon>Lophotrochozoa</taxon>
        <taxon>Mollusca</taxon>
        <taxon>Cephalopoda</taxon>
        <taxon>Coleoidea</taxon>
        <taxon>Octopodiformes</taxon>
        <taxon>Octopoda</taxon>
        <taxon>Incirrata</taxon>
        <taxon>Octopodidae</taxon>
        <taxon>Octopus</taxon>
    </lineage>
</organism>
<evidence type="ECO:0000259" key="4">
    <source>
        <dbReference type="PROSITE" id="PS50207"/>
    </source>
</evidence>
<dbReference type="GO" id="GO:0051604">
    <property type="term" value="P:protein maturation"/>
    <property type="evidence" value="ECO:0007669"/>
    <property type="project" value="UniProtKB-ARBA"/>
</dbReference>
<dbReference type="EMBL" id="KQ415804">
    <property type="protein sequence ID" value="KOG00422.1"/>
    <property type="molecule type" value="Genomic_DNA"/>
</dbReference>
<protein>
    <recommendedName>
        <fullName evidence="7">Caspase family p20 domain-containing protein</fullName>
    </recommendedName>
</protein>
<sequence>MESLPRGYCVIINNIEFRSGSLRQGAQVDQKKLQDLFEKFQFTVKIHQNLSSDEMKACLKKYSDEDHTQYDCFTCFILSHGAKGEVYGSDSIPVGIIELVELFNTDKCPSLQDKPKLFFIQACQNKNDQKDCSFDAVNDCIYYGNPVVKADVSIFMSTIPGYFSFRCPEEGCRFIKHITNEFETYAKEKDLLEMITNVINCVSAEGKDKQLPTHNHQLRKSLRFISSDSFTSHQ</sequence>
<dbReference type="GO" id="GO:0043067">
    <property type="term" value="P:regulation of programmed cell death"/>
    <property type="evidence" value="ECO:0007669"/>
    <property type="project" value="UniProtKB-ARBA"/>
</dbReference>
<evidence type="ECO:0008006" key="7">
    <source>
        <dbReference type="Google" id="ProtNLM"/>
    </source>
</evidence>
<evidence type="ECO:0000256" key="2">
    <source>
        <dbReference type="ARBA" id="ARBA00022703"/>
    </source>
</evidence>
<dbReference type="InterPro" id="IPR002138">
    <property type="entry name" value="Pept_C14_p10"/>
</dbReference>
<dbReference type="PANTHER" id="PTHR48169">
    <property type="entry name" value="DED DOMAIN-CONTAINING PROTEIN"/>
    <property type="match status" value="1"/>
</dbReference>
<dbReference type="Pfam" id="PF00656">
    <property type="entry name" value="Peptidase_C14"/>
    <property type="match status" value="1"/>
</dbReference>
<feature type="domain" description="Caspase family p20" evidence="5">
    <location>
        <begin position="5"/>
        <end position="127"/>
    </location>
</feature>
<dbReference type="InterPro" id="IPR029030">
    <property type="entry name" value="Caspase-like_dom_sf"/>
</dbReference>
<accession>A0A0L8IG04</accession>
<dbReference type="STRING" id="37653.A0A0L8IG04"/>
<dbReference type="PANTHER" id="PTHR48169:SF7">
    <property type="entry name" value="CASPASE 10"/>
    <property type="match status" value="1"/>
</dbReference>
<dbReference type="InterPro" id="IPR011600">
    <property type="entry name" value="Pept_C14_caspase"/>
</dbReference>
<dbReference type="PRINTS" id="PR00376">
    <property type="entry name" value="IL1BCENZYME"/>
</dbReference>
<dbReference type="PROSITE" id="PS50208">
    <property type="entry name" value="CASPASE_P20"/>
    <property type="match status" value="1"/>
</dbReference>
<feature type="domain" description="Caspase family p10" evidence="4">
    <location>
        <begin position="148"/>
        <end position="226"/>
    </location>
</feature>
<evidence type="ECO:0000259" key="5">
    <source>
        <dbReference type="PROSITE" id="PS50208"/>
    </source>
</evidence>
<dbReference type="AlphaFoldDB" id="A0A0L8IG04"/>
<dbReference type="GO" id="GO:0006915">
    <property type="term" value="P:apoptotic process"/>
    <property type="evidence" value="ECO:0007669"/>
    <property type="project" value="UniProtKB-KW"/>
</dbReference>
<dbReference type="InterPro" id="IPR001309">
    <property type="entry name" value="Pept_C14_p20"/>
</dbReference>
<dbReference type="GO" id="GO:0005737">
    <property type="term" value="C:cytoplasm"/>
    <property type="evidence" value="ECO:0007669"/>
    <property type="project" value="UniProtKB-ARBA"/>
</dbReference>
<keyword evidence="2" id="KW-0053">Apoptosis</keyword>
<proteinExistence type="inferred from homology"/>
<evidence type="ECO:0000256" key="3">
    <source>
        <dbReference type="RuleBase" id="RU003971"/>
    </source>
</evidence>
<dbReference type="GO" id="GO:0006508">
    <property type="term" value="P:proteolysis"/>
    <property type="evidence" value="ECO:0007669"/>
    <property type="project" value="InterPro"/>
</dbReference>